<dbReference type="GO" id="GO:0016787">
    <property type="term" value="F:hydrolase activity"/>
    <property type="evidence" value="ECO:0007669"/>
    <property type="project" value="UniProtKB-KW"/>
</dbReference>
<dbReference type="Gene3D" id="3.90.79.10">
    <property type="entry name" value="Nucleoside Triphosphate Pyrophosphohydrolase"/>
    <property type="match status" value="1"/>
</dbReference>
<accession>A0A6C7DZU8</accession>
<dbReference type="PROSITE" id="PS00893">
    <property type="entry name" value="NUDIX_BOX"/>
    <property type="match status" value="1"/>
</dbReference>
<proteinExistence type="predicted"/>
<keyword evidence="2" id="KW-0378">Hydrolase</keyword>
<comment type="cofactor">
    <cofactor evidence="1">
        <name>Mg(2+)</name>
        <dbReference type="ChEBI" id="CHEBI:18420"/>
    </cofactor>
</comment>
<dbReference type="PROSITE" id="PS51462">
    <property type="entry name" value="NUDIX"/>
    <property type="match status" value="1"/>
</dbReference>
<name>A0A6C7DZU8_ILUCY</name>
<dbReference type="SUPFAM" id="SSF55811">
    <property type="entry name" value="Nudix"/>
    <property type="match status" value="1"/>
</dbReference>
<evidence type="ECO:0000313" key="4">
    <source>
        <dbReference type="EMBL" id="BAN00331.1"/>
    </source>
</evidence>
<evidence type="ECO:0000259" key="3">
    <source>
        <dbReference type="PROSITE" id="PS51462"/>
    </source>
</evidence>
<organism evidence="4 5">
    <name type="scientific">Ilumatobacter coccineus (strain NBRC 103263 / KCTC 29153 / YM16-304)</name>
    <dbReference type="NCBI Taxonomy" id="1313172"/>
    <lineage>
        <taxon>Bacteria</taxon>
        <taxon>Bacillati</taxon>
        <taxon>Actinomycetota</taxon>
        <taxon>Acidimicrobiia</taxon>
        <taxon>Acidimicrobiales</taxon>
        <taxon>Ilumatobacteraceae</taxon>
        <taxon>Ilumatobacter</taxon>
    </lineage>
</organism>
<dbReference type="PANTHER" id="PTHR43046">
    <property type="entry name" value="GDP-MANNOSE MANNOSYL HYDROLASE"/>
    <property type="match status" value="1"/>
</dbReference>
<dbReference type="AlphaFoldDB" id="A0A6C7DZU8"/>
<dbReference type="KEGG" id="aym:YM304_00170"/>
<feature type="domain" description="Nudix hydrolase" evidence="3">
    <location>
        <begin position="29"/>
        <end position="163"/>
    </location>
</feature>
<keyword evidence="5" id="KW-1185">Reference proteome</keyword>
<reference evidence="4 5" key="1">
    <citation type="journal article" date="2013" name="Int. J. Syst. Evol. Microbiol.">
        <title>Ilumatobacter nonamiense sp. nov. and Ilumatobacter coccineum sp. nov., isolated from seashore sand.</title>
        <authorList>
            <person name="Matsumoto A."/>
            <person name="Kasai H."/>
            <person name="Matsuo Y."/>
            <person name="Shizuri Y."/>
            <person name="Ichikawa N."/>
            <person name="Fujita N."/>
            <person name="Omura S."/>
            <person name="Takahashi Y."/>
        </authorList>
    </citation>
    <scope>NUCLEOTIDE SEQUENCE [LARGE SCALE GENOMIC DNA]</scope>
    <source>
        <strain evidence="5">NBRC 103263 / KCTC 29153 / YM16-304</strain>
    </source>
</reference>
<dbReference type="Pfam" id="PF00293">
    <property type="entry name" value="NUDIX"/>
    <property type="match status" value="1"/>
</dbReference>
<protein>
    <submittedName>
        <fullName evidence="4">Putative mutator protein MutT</fullName>
    </submittedName>
</protein>
<gene>
    <name evidence="4" type="primary">mutX</name>
    <name evidence="4" type="ORF">YM304_00170</name>
</gene>
<evidence type="ECO:0000256" key="1">
    <source>
        <dbReference type="ARBA" id="ARBA00001946"/>
    </source>
</evidence>
<sequence>MLIGNSDLMQRRTGDGFMRCSDGHVRWGVFGAAGVVFVVREADGPVVMLQKRSAMAHEGGTWSCAGGALDEGETPYEGALREATEEVGELPPGGTKLLGEYAFVPATDWSYITIVVEVTERFGNSMNFETDAVGWFTPDDVERLPLHAGFAAAWPHLRPIVETPSPTT</sequence>
<dbReference type="Proteomes" id="UP000011863">
    <property type="component" value="Chromosome"/>
</dbReference>
<dbReference type="InterPro" id="IPR000086">
    <property type="entry name" value="NUDIX_hydrolase_dom"/>
</dbReference>
<evidence type="ECO:0000256" key="2">
    <source>
        <dbReference type="ARBA" id="ARBA00022801"/>
    </source>
</evidence>
<dbReference type="InterPro" id="IPR015797">
    <property type="entry name" value="NUDIX_hydrolase-like_dom_sf"/>
</dbReference>
<dbReference type="InterPro" id="IPR020084">
    <property type="entry name" value="NUDIX_hydrolase_CS"/>
</dbReference>
<dbReference type="PANTHER" id="PTHR43046:SF2">
    <property type="entry name" value="8-OXO-DGTP DIPHOSPHATASE-RELATED"/>
    <property type="match status" value="1"/>
</dbReference>
<dbReference type="EMBL" id="AP012057">
    <property type="protein sequence ID" value="BAN00331.1"/>
    <property type="molecule type" value="Genomic_DNA"/>
</dbReference>
<evidence type="ECO:0000313" key="5">
    <source>
        <dbReference type="Proteomes" id="UP000011863"/>
    </source>
</evidence>